<keyword evidence="1" id="KW-0472">Membrane</keyword>
<name>A0A645CC00_9ZZZZ</name>
<evidence type="ECO:0000256" key="1">
    <source>
        <dbReference type="SAM" id="Phobius"/>
    </source>
</evidence>
<reference evidence="2" key="1">
    <citation type="submission" date="2019-08" db="EMBL/GenBank/DDBJ databases">
        <authorList>
            <person name="Kucharzyk K."/>
            <person name="Murdoch R.W."/>
            <person name="Higgins S."/>
            <person name="Loffler F."/>
        </authorList>
    </citation>
    <scope>NUCLEOTIDE SEQUENCE</scope>
</reference>
<feature type="transmembrane region" description="Helical" evidence="1">
    <location>
        <begin position="6"/>
        <end position="27"/>
    </location>
</feature>
<dbReference type="EMBL" id="VSSQ01025972">
    <property type="protein sequence ID" value="MPM74451.1"/>
    <property type="molecule type" value="Genomic_DNA"/>
</dbReference>
<accession>A0A645CC00</accession>
<protein>
    <submittedName>
        <fullName evidence="2">Uncharacterized protein</fullName>
    </submittedName>
</protein>
<dbReference type="AlphaFoldDB" id="A0A645CC00"/>
<keyword evidence="1" id="KW-0812">Transmembrane</keyword>
<keyword evidence="1" id="KW-1133">Transmembrane helix</keyword>
<gene>
    <name evidence="2" type="ORF">SDC9_121439</name>
</gene>
<sequence>MFLLKLTTIIHVFLMNLIVTYIIALNAHAGEYRLMI</sequence>
<organism evidence="2">
    <name type="scientific">bioreactor metagenome</name>
    <dbReference type="NCBI Taxonomy" id="1076179"/>
    <lineage>
        <taxon>unclassified sequences</taxon>
        <taxon>metagenomes</taxon>
        <taxon>ecological metagenomes</taxon>
    </lineage>
</organism>
<proteinExistence type="predicted"/>
<comment type="caution">
    <text evidence="2">The sequence shown here is derived from an EMBL/GenBank/DDBJ whole genome shotgun (WGS) entry which is preliminary data.</text>
</comment>
<evidence type="ECO:0000313" key="2">
    <source>
        <dbReference type="EMBL" id="MPM74451.1"/>
    </source>
</evidence>